<evidence type="ECO:0000313" key="1">
    <source>
        <dbReference type="EMBL" id="GBN18166.1"/>
    </source>
</evidence>
<accession>A0A4Y2LXC9</accession>
<keyword evidence="2" id="KW-1185">Reference proteome</keyword>
<comment type="caution">
    <text evidence="1">The sequence shown here is derived from an EMBL/GenBank/DDBJ whole genome shotgun (WGS) entry which is preliminary data.</text>
</comment>
<name>A0A4Y2LXC9_ARAVE</name>
<dbReference type="Proteomes" id="UP000499080">
    <property type="component" value="Unassembled WGS sequence"/>
</dbReference>
<dbReference type="AlphaFoldDB" id="A0A4Y2LXC9"/>
<protein>
    <submittedName>
        <fullName evidence="1">Uncharacterized protein</fullName>
    </submittedName>
</protein>
<sequence>MPSSARPCQAYFNTTVLFAIYRTSWDTVCAKCLIFHLACDIYRVIQKFLYKFKDKAKYNHIRNLSHHALSWHSGNLNDSYFNNSSTYAGVLLAITGHGLTVSKEVHTVTGGRDSALPHYYTHVQERESTYLSGDFLSTYS</sequence>
<proteinExistence type="predicted"/>
<reference evidence="1 2" key="1">
    <citation type="journal article" date="2019" name="Sci. Rep.">
        <title>Orb-weaving spider Araneus ventricosus genome elucidates the spidroin gene catalogue.</title>
        <authorList>
            <person name="Kono N."/>
            <person name="Nakamura H."/>
            <person name="Ohtoshi R."/>
            <person name="Moran D.A.P."/>
            <person name="Shinohara A."/>
            <person name="Yoshida Y."/>
            <person name="Fujiwara M."/>
            <person name="Mori M."/>
            <person name="Tomita M."/>
            <person name="Arakawa K."/>
        </authorList>
    </citation>
    <scope>NUCLEOTIDE SEQUENCE [LARGE SCALE GENOMIC DNA]</scope>
</reference>
<organism evidence="1 2">
    <name type="scientific">Araneus ventricosus</name>
    <name type="common">Orbweaver spider</name>
    <name type="synonym">Epeira ventricosa</name>
    <dbReference type="NCBI Taxonomy" id="182803"/>
    <lineage>
        <taxon>Eukaryota</taxon>
        <taxon>Metazoa</taxon>
        <taxon>Ecdysozoa</taxon>
        <taxon>Arthropoda</taxon>
        <taxon>Chelicerata</taxon>
        <taxon>Arachnida</taxon>
        <taxon>Araneae</taxon>
        <taxon>Araneomorphae</taxon>
        <taxon>Entelegynae</taxon>
        <taxon>Araneoidea</taxon>
        <taxon>Araneidae</taxon>
        <taxon>Araneus</taxon>
    </lineage>
</organism>
<evidence type="ECO:0000313" key="2">
    <source>
        <dbReference type="Proteomes" id="UP000499080"/>
    </source>
</evidence>
<gene>
    <name evidence="1" type="ORF">AVEN_161685_1</name>
</gene>
<dbReference type="EMBL" id="BGPR01006345">
    <property type="protein sequence ID" value="GBN18166.1"/>
    <property type="molecule type" value="Genomic_DNA"/>
</dbReference>